<dbReference type="Pfam" id="PF13517">
    <property type="entry name" value="FG-GAP_3"/>
    <property type="match status" value="1"/>
</dbReference>
<dbReference type="AlphaFoldDB" id="A0A4R5UVG4"/>
<feature type="signal peptide" evidence="2">
    <location>
        <begin position="1"/>
        <end position="16"/>
    </location>
</feature>
<dbReference type="Proteomes" id="UP000295301">
    <property type="component" value="Unassembled WGS sequence"/>
</dbReference>
<dbReference type="InterPro" id="IPR028994">
    <property type="entry name" value="Integrin_alpha_N"/>
</dbReference>
<evidence type="ECO:0000313" key="3">
    <source>
        <dbReference type="EMBL" id="TDK43238.1"/>
    </source>
</evidence>
<keyword evidence="1 2" id="KW-0732">Signal</keyword>
<accession>A0A4R5UVG4</accession>
<comment type="caution">
    <text evidence="3">The sequence shown here is derived from an EMBL/GenBank/DDBJ whole genome shotgun (WGS) entry which is preliminary data.</text>
</comment>
<reference evidence="3 4" key="1">
    <citation type="submission" date="2019-03" db="EMBL/GenBank/DDBJ databases">
        <title>Ruegeria lutea sp. nov., a novel strain, isolated from marine sediment, the Masan Bay, South Korea.</title>
        <authorList>
            <person name="Kim J."/>
            <person name="Kim D.-Y."/>
            <person name="Lee S.-S."/>
        </authorList>
    </citation>
    <scope>NUCLEOTIDE SEQUENCE [LARGE SCALE GENOMIC DNA]</scope>
    <source>
        <strain evidence="3 4">318-1</strain>
    </source>
</reference>
<evidence type="ECO:0000256" key="1">
    <source>
        <dbReference type="ARBA" id="ARBA00022729"/>
    </source>
</evidence>
<evidence type="ECO:0000256" key="2">
    <source>
        <dbReference type="SAM" id="SignalP"/>
    </source>
</evidence>
<sequence>MLCLSLILALPAIARAAPAASACVGAILDARYIDPTDRYPHGALGDPWEWAALSVTFRLTPPCLTGEVGAVVTLPADLVFEDVAPKLADLDGDGTPEILTVESQRDRGARLAVYKYSGGKLRRVATTPHIGQRNRWLAQLGAADLDGDGAIEIAYIDRPHLARTLRIWRYRNGALTPVADAPNLTNHRFGEPGLSGGIRTCAGAEPEIITADANWFRIIASTLRGGAIARRDIGPYTGPESLTDALACR</sequence>
<dbReference type="EMBL" id="SMUV01000072">
    <property type="protein sequence ID" value="TDK43238.1"/>
    <property type="molecule type" value="Genomic_DNA"/>
</dbReference>
<proteinExistence type="predicted"/>
<dbReference type="SUPFAM" id="SSF69318">
    <property type="entry name" value="Integrin alpha N-terminal domain"/>
    <property type="match status" value="1"/>
</dbReference>
<feature type="chain" id="PRO_5020380209" evidence="2">
    <location>
        <begin position="17"/>
        <end position="249"/>
    </location>
</feature>
<keyword evidence="4" id="KW-1185">Reference proteome</keyword>
<evidence type="ECO:0000313" key="4">
    <source>
        <dbReference type="Proteomes" id="UP000295301"/>
    </source>
</evidence>
<organism evidence="3 4">
    <name type="scientific">Antarcticimicrobium luteum</name>
    <dbReference type="NCBI Taxonomy" id="2547397"/>
    <lineage>
        <taxon>Bacteria</taxon>
        <taxon>Pseudomonadati</taxon>
        <taxon>Pseudomonadota</taxon>
        <taxon>Alphaproteobacteria</taxon>
        <taxon>Rhodobacterales</taxon>
        <taxon>Paracoccaceae</taxon>
        <taxon>Antarcticimicrobium</taxon>
    </lineage>
</organism>
<dbReference type="InterPro" id="IPR013517">
    <property type="entry name" value="FG-GAP"/>
</dbReference>
<dbReference type="OrthoDB" id="58662at2"/>
<gene>
    <name evidence="3" type="ORF">E1832_17740</name>
</gene>
<name>A0A4R5UVG4_9RHOB</name>
<protein>
    <submittedName>
        <fullName evidence="3">VCBS repeat-containing protein</fullName>
    </submittedName>
</protein>